<dbReference type="InterPro" id="IPR011761">
    <property type="entry name" value="ATP-grasp"/>
</dbReference>
<dbReference type="EMBL" id="RAHZ01000014">
    <property type="protein sequence ID" value="RJY13191.1"/>
    <property type="molecule type" value="Genomic_DNA"/>
</dbReference>
<evidence type="ECO:0000313" key="6">
    <source>
        <dbReference type="EMBL" id="RJP80978.1"/>
    </source>
</evidence>
<dbReference type="GO" id="GO:0016874">
    <property type="term" value="F:ligase activity"/>
    <property type="evidence" value="ECO:0007669"/>
    <property type="project" value="UniProtKB-KW"/>
</dbReference>
<keyword evidence="9" id="KW-1185">Reference proteome</keyword>
<reference evidence="6" key="1">
    <citation type="submission" date="2018-02" db="EMBL/GenBank/DDBJ databases">
        <authorList>
            <person name="Cohen D.B."/>
            <person name="Kent A.D."/>
        </authorList>
    </citation>
    <scope>NUCLEOTIDE SEQUENCE</scope>
    <source>
        <strain evidence="6">Spain939</strain>
    </source>
</reference>
<accession>A0A3A4SB89</accession>
<dbReference type="PANTHER" id="PTHR43585">
    <property type="entry name" value="FUMIPYRROLE BIOSYNTHESIS PROTEIN C"/>
    <property type="match status" value="1"/>
</dbReference>
<dbReference type="Gene3D" id="3.30.1490.20">
    <property type="entry name" value="ATP-grasp fold, A domain"/>
    <property type="match status" value="1"/>
</dbReference>
<dbReference type="EMBL" id="PTQV01000046">
    <property type="protein sequence ID" value="RJP80978.1"/>
    <property type="molecule type" value="Genomic_DNA"/>
</dbReference>
<gene>
    <name evidence="6" type="ORF">C5O68_08125</name>
    <name evidence="7" type="ORF">D6867_03295</name>
</gene>
<evidence type="ECO:0000256" key="2">
    <source>
        <dbReference type="ARBA" id="ARBA00022741"/>
    </source>
</evidence>
<dbReference type="PROSITE" id="PS50975">
    <property type="entry name" value="ATP_GRASP"/>
    <property type="match status" value="1"/>
</dbReference>
<dbReference type="GO" id="GO:0005524">
    <property type="term" value="F:ATP binding"/>
    <property type="evidence" value="ECO:0007669"/>
    <property type="project" value="UniProtKB-UniRule"/>
</dbReference>
<keyword evidence="1" id="KW-0436">Ligase</keyword>
<dbReference type="Gene3D" id="3.40.50.20">
    <property type="match status" value="1"/>
</dbReference>
<keyword evidence="2 4" id="KW-0547">Nucleotide-binding</keyword>
<evidence type="ECO:0000256" key="1">
    <source>
        <dbReference type="ARBA" id="ARBA00022598"/>
    </source>
</evidence>
<name>A0A3A4SB89_9STRE</name>
<evidence type="ECO:0000256" key="4">
    <source>
        <dbReference type="PROSITE-ProRule" id="PRU00409"/>
    </source>
</evidence>
<organism evidence="6 8">
    <name type="scientific">Streptococcus pseudopneumoniae</name>
    <dbReference type="NCBI Taxonomy" id="257758"/>
    <lineage>
        <taxon>Bacteria</taxon>
        <taxon>Bacillati</taxon>
        <taxon>Bacillota</taxon>
        <taxon>Bacilli</taxon>
        <taxon>Lactobacillales</taxon>
        <taxon>Streptococcaceae</taxon>
        <taxon>Streptococcus</taxon>
    </lineage>
</organism>
<dbReference type="Gene3D" id="3.30.470.20">
    <property type="entry name" value="ATP-grasp fold, B domain"/>
    <property type="match status" value="1"/>
</dbReference>
<dbReference type="AlphaFoldDB" id="A0A3A4SB89"/>
<evidence type="ECO:0000313" key="9">
    <source>
        <dbReference type="Proteomes" id="UP000285038"/>
    </source>
</evidence>
<proteinExistence type="predicted"/>
<protein>
    <submittedName>
        <fullName evidence="7">ATP-grasp domain-containing protein</fullName>
    </submittedName>
</protein>
<evidence type="ECO:0000313" key="7">
    <source>
        <dbReference type="EMBL" id="RJY13191.1"/>
    </source>
</evidence>
<dbReference type="SUPFAM" id="SSF56059">
    <property type="entry name" value="Glutathione synthetase ATP-binding domain-like"/>
    <property type="match status" value="1"/>
</dbReference>
<dbReference type="PANTHER" id="PTHR43585:SF2">
    <property type="entry name" value="ATP-GRASP ENZYME FSQD"/>
    <property type="match status" value="1"/>
</dbReference>
<dbReference type="GO" id="GO:0046872">
    <property type="term" value="F:metal ion binding"/>
    <property type="evidence" value="ECO:0007669"/>
    <property type="project" value="InterPro"/>
</dbReference>
<feature type="domain" description="ATP-grasp" evidence="5">
    <location>
        <begin position="116"/>
        <end position="307"/>
    </location>
</feature>
<dbReference type="Proteomes" id="UP000285038">
    <property type="component" value="Unassembled WGS sequence"/>
</dbReference>
<reference evidence="8" key="2">
    <citation type="submission" date="2018-02" db="EMBL/GenBank/DDBJ databases">
        <authorList>
            <person name="Handem S."/>
        </authorList>
    </citation>
    <scope>NUCLEOTIDE SEQUENCE [LARGE SCALE GENOMIC DNA]</scope>
    <source>
        <strain evidence="7 9">Spain2270</strain>
        <strain evidence="8">Spain939</strain>
    </source>
</reference>
<sequence>MKLLLLCNHNPKLFGLDKWLDDYRSNEIIILTSSKKERLYSKYEQNINVFLSYVEKWTEEIIAEQAKILYESFSYDRIIALDEFDVYIAAKIRNFLGIEGQSVESARFFRDKYYMTKKVKSFGFPVAHTEKIDNYLDVYNFGRRNGYPFVVKPNLGAGTVDTYIINSEFDIKKLVKYNFQSNQFICQEKLNGNLFHIDVLVNDDYIEYINVSRYLHPTIEYQNNKSSASVTLTEKDVETKVLRCYTEKLIRAIPTYRFSLLHLEVFYDGNEVYFLEIASRLGGGGVHRILNDQYGFDPQEVVIKLEMGEEFSNFPKSKLNDYYGFIMVIPNLGRICSLPSEKEISEYLKENNGLGFQCFTRLGYEYSTIHSSVHSLYEVSFKGDSYQDLVDKLQNFESWVKSRIIYT</sequence>
<dbReference type="InterPro" id="IPR013815">
    <property type="entry name" value="ATP_grasp_subdomain_1"/>
</dbReference>
<dbReference type="InterPro" id="IPR003806">
    <property type="entry name" value="ATP-grasp_PylC-type"/>
</dbReference>
<keyword evidence="3 4" id="KW-0067">ATP-binding</keyword>
<evidence type="ECO:0000313" key="8">
    <source>
        <dbReference type="Proteomes" id="UP000266144"/>
    </source>
</evidence>
<comment type="caution">
    <text evidence="6">The sequence shown here is derived from an EMBL/GenBank/DDBJ whole genome shotgun (WGS) entry which is preliminary data.</text>
</comment>
<dbReference type="RefSeq" id="WP_119943051.1">
    <property type="nucleotide sequence ID" value="NZ_JACSYP010000015.1"/>
</dbReference>
<evidence type="ECO:0000256" key="3">
    <source>
        <dbReference type="ARBA" id="ARBA00022840"/>
    </source>
</evidence>
<dbReference type="InterPro" id="IPR052032">
    <property type="entry name" value="ATP-dep_AA_Ligase"/>
</dbReference>
<evidence type="ECO:0000259" key="5">
    <source>
        <dbReference type="PROSITE" id="PS50975"/>
    </source>
</evidence>
<dbReference type="Proteomes" id="UP000266144">
    <property type="component" value="Unassembled WGS sequence"/>
</dbReference>
<dbReference type="Pfam" id="PF02655">
    <property type="entry name" value="ATP-grasp_3"/>
    <property type="match status" value="1"/>
</dbReference>